<dbReference type="GO" id="GO:0006633">
    <property type="term" value="P:fatty acid biosynthetic process"/>
    <property type="evidence" value="ECO:0007669"/>
    <property type="project" value="TreeGrafter"/>
</dbReference>
<dbReference type="Gene3D" id="3.40.47.10">
    <property type="match status" value="1"/>
</dbReference>
<dbReference type="CDD" id="cd00828">
    <property type="entry name" value="elong_cond_enzymes"/>
    <property type="match status" value="1"/>
</dbReference>
<evidence type="ECO:0000256" key="3">
    <source>
        <dbReference type="ARBA" id="ARBA00022679"/>
    </source>
</evidence>
<dbReference type="GO" id="GO:0005829">
    <property type="term" value="C:cytosol"/>
    <property type="evidence" value="ECO:0007669"/>
    <property type="project" value="TreeGrafter"/>
</dbReference>
<protein>
    <submittedName>
        <fullName evidence="6">Beta-ketoacyl synthase</fullName>
    </submittedName>
</protein>
<dbReference type="AlphaFoldDB" id="A0A081NH21"/>
<dbReference type="PANTHER" id="PTHR11712">
    <property type="entry name" value="POLYKETIDE SYNTHASE-RELATED"/>
    <property type="match status" value="1"/>
</dbReference>
<dbReference type="OrthoDB" id="9784825at2"/>
<dbReference type="Proteomes" id="UP000028073">
    <property type="component" value="Unassembled WGS sequence"/>
</dbReference>
<dbReference type="InterPro" id="IPR047224">
    <property type="entry name" value="FAS_alpha_su_C"/>
</dbReference>
<gene>
    <name evidence="6" type="ORF">GZ78_08660</name>
</gene>
<dbReference type="PANTHER" id="PTHR11712:SF336">
    <property type="entry name" value="3-OXOACYL-[ACYL-CARRIER-PROTEIN] SYNTHASE, MITOCHONDRIAL"/>
    <property type="match status" value="1"/>
</dbReference>
<keyword evidence="7" id="KW-1185">Reference proteome</keyword>
<organism evidence="6 7">
    <name type="scientific">Endozoicomonas numazuensis</name>
    <dbReference type="NCBI Taxonomy" id="1137799"/>
    <lineage>
        <taxon>Bacteria</taxon>
        <taxon>Pseudomonadati</taxon>
        <taxon>Pseudomonadota</taxon>
        <taxon>Gammaproteobacteria</taxon>
        <taxon>Oceanospirillales</taxon>
        <taxon>Endozoicomonadaceae</taxon>
        <taxon>Endozoicomonas</taxon>
    </lineage>
</organism>
<feature type="domain" description="Ketosynthase family 3 (KS3)" evidence="5">
    <location>
        <begin position="1"/>
        <end position="527"/>
    </location>
</feature>
<dbReference type="InterPro" id="IPR014030">
    <property type="entry name" value="Ketoacyl_synth_N"/>
</dbReference>
<dbReference type="SMART" id="SM00825">
    <property type="entry name" value="PKS_KS"/>
    <property type="match status" value="1"/>
</dbReference>
<evidence type="ECO:0000259" key="5">
    <source>
        <dbReference type="PROSITE" id="PS52004"/>
    </source>
</evidence>
<accession>A0A081NH21</accession>
<keyword evidence="3 4" id="KW-0808">Transferase</keyword>
<dbReference type="Pfam" id="PF00109">
    <property type="entry name" value="ketoacyl-synt"/>
    <property type="match status" value="1"/>
</dbReference>
<name>A0A081NH21_9GAMM</name>
<dbReference type="PROSITE" id="PS52004">
    <property type="entry name" value="KS3_2"/>
    <property type="match status" value="1"/>
</dbReference>
<evidence type="ECO:0000313" key="7">
    <source>
        <dbReference type="Proteomes" id="UP000028073"/>
    </source>
</evidence>
<dbReference type="eggNOG" id="COG0304">
    <property type="taxonomic scope" value="Bacteria"/>
</dbReference>
<proteinExistence type="inferred from homology"/>
<sequence length="613" mass="66536">MSRLPVIVAQGGISPAGRSSGFHGYHRLVFDRLAAEQQKKTLTAIARLRGLDNNTPADALLSGTLIRQLETNLFDNNALYYHQPLKAAEGSELILPKRRLPNPLPENWQVEELADGRNVRVRFSGLQSLMLPSTRAGIVNAAGQLPSGFDPADLYQSRNHPRSLAMTVYGASDALQSSGLDWLLLKEKLSPEQIAVYSGSAMSQLDYNGYGGMLKARLMGKRVTSKQCPLGFAEMSADFINAYILGSLGNTGTSMGACATLLYNLQLAVNDIRSGKRRVVIVGNSEAPVTPEIMEGYSTMGALATDDALRKLDGLSAETPPDWRKACRPFAENAGFTIAESSQYFVLMDDELALESGAEILGAVADVFVNADGYKKSISAPGAGNYLTVARAAALGRAIMGEEALRHRSFVQAHGTGTPQNRVTESHILNETARNFGMDNWTVTAVKSYVGHSIGVAAGDQLMSTLGVWHQGIIPGIKTIPDIAEDVHHSHLDISRDHKEMDPSQMAMSLINAKGFGGNNATALVLSPDVTRDMLKAKHGEQTLSSWQQGYENTARRQEDYECAQLSGEARPIYQFGEGVLEDDDLEYTNQSIKVPGYGRPVDLDVKNPFWSF</sequence>
<comment type="pathway">
    <text evidence="1">Lipid metabolism; fatty acid biosynthesis.</text>
</comment>
<dbReference type="InterPro" id="IPR000794">
    <property type="entry name" value="Beta-ketoacyl_synthase"/>
</dbReference>
<dbReference type="InterPro" id="IPR016039">
    <property type="entry name" value="Thiolase-like"/>
</dbReference>
<dbReference type="SUPFAM" id="SSF53901">
    <property type="entry name" value="Thiolase-like"/>
    <property type="match status" value="2"/>
</dbReference>
<dbReference type="Pfam" id="PF02801">
    <property type="entry name" value="Ketoacyl-synt_C"/>
    <property type="match status" value="1"/>
</dbReference>
<dbReference type="InterPro" id="IPR014031">
    <property type="entry name" value="Ketoacyl_synth_C"/>
</dbReference>
<evidence type="ECO:0000313" key="6">
    <source>
        <dbReference type="EMBL" id="KEQ17744.1"/>
    </source>
</evidence>
<dbReference type="EMBL" id="JOKH01000002">
    <property type="protein sequence ID" value="KEQ17744.1"/>
    <property type="molecule type" value="Genomic_DNA"/>
</dbReference>
<dbReference type="GO" id="GO:0004315">
    <property type="term" value="F:3-oxoacyl-[acyl-carrier-protein] synthase activity"/>
    <property type="evidence" value="ECO:0007669"/>
    <property type="project" value="TreeGrafter"/>
</dbReference>
<dbReference type="InterPro" id="IPR020841">
    <property type="entry name" value="PKS_Beta-ketoAc_synthase_dom"/>
</dbReference>
<comment type="caution">
    <text evidence="6">The sequence shown here is derived from an EMBL/GenBank/DDBJ whole genome shotgun (WGS) entry which is preliminary data.</text>
</comment>
<evidence type="ECO:0000256" key="1">
    <source>
        <dbReference type="ARBA" id="ARBA00005194"/>
    </source>
</evidence>
<reference evidence="6 7" key="1">
    <citation type="submission" date="2014-06" db="EMBL/GenBank/DDBJ databases">
        <title>Whole Genome Sequences of Three Symbiotic Endozoicomonas Bacteria.</title>
        <authorList>
            <person name="Neave M.J."/>
            <person name="Apprill A."/>
            <person name="Voolstra C.R."/>
        </authorList>
    </citation>
    <scope>NUCLEOTIDE SEQUENCE [LARGE SCALE GENOMIC DNA]</scope>
    <source>
        <strain evidence="6 7">DSM 25634</strain>
    </source>
</reference>
<comment type="similarity">
    <text evidence="2 4">Belongs to the thiolase-like superfamily. Beta-ketoacyl-ACP synthases family.</text>
</comment>
<dbReference type="STRING" id="1137799.GZ78_08660"/>
<evidence type="ECO:0000256" key="2">
    <source>
        <dbReference type="ARBA" id="ARBA00008467"/>
    </source>
</evidence>
<evidence type="ECO:0000256" key="4">
    <source>
        <dbReference type="RuleBase" id="RU003694"/>
    </source>
</evidence>